<comment type="similarity">
    <text evidence="4">Belongs to the NAD(P)-dependent epimerase/dehydratase family.</text>
</comment>
<reference evidence="13 14" key="1">
    <citation type="journal article" date="2016" name="Nat. Commun.">
        <title>Thousands of microbial genomes shed light on interconnected biogeochemical processes in an aquifer system.</title>
        <authorList>
            <person name="Anantharaman K."/>
            <person name="Brown C.T."/>
            <person name="Hug L.A."/>
            <person name="Sharon I."/>
            <person name="Castelle C.J."/>
            <person name="Probst A.J."/>
            <person name="Thomas B.C."/>
            <person name="Singh A."/>
            <person name="Wilkins M.J."/>
            <person name="Karaoz U."/>
            <person name="Brodie E.L."/>
            <person name="Williams K.H."/>
            <person name="Hubbard S.S."/>
            <person name="Banfield J.F."/>
        </authorList>
    </citation>
    <scope>NUCLEOTIDE SEQUENCE [LARGE SCALE GENOMIC DNA]</scope>
</reference>
<dbReference type="UniPathway" id="UPA00214"/>
<evidence type="ECO:0000313" key="13">
    <source>
        <dbReference type="EMBL" id="OGD99250.1"/>
    </source>
</evidence>
<comment type="pathway">
    <text evidence="3">Carbohydrate metabolism; galactose metabolism.</text>
</comment>
<evidence type="ECO:0000256" key="11">
    <source>
        <dbReference type="ARBA" id="ARBA00033067"/>
    </source>
</evidence>
<accession>A0A1F5H545</accession>
<dbReference type="InterPro" id="IPR005886">
    <property type="entry name" value="UDP_G4E"/>
</dbReference>
<dbReference type="PANTHER" id="PTHR43725">
    <property type="entry name" value="UDP-GLUCOSE 4-EPIMERASE"/>
    <property type="match status" value="1"/>
</dbReference>
<dbReference type="AlphaFoldDB" id="A0A1F5H545"/>
<feature type="domain" description="NAD-dependent epimerase/dehydratase" evidence="12">
    <location>
        <begin position="2"/>
        <end position="257"/>
    </location>
</feature>
<dbReference type="EC" id="5.1.3.2" evidence="5"/>
<dbReference type="SUPFAM" id="SSF51735">
    <property type="entry name" value="NAD(P)-binding Rossmann-fold domains"/>
    <property type="match status" value="1"/>
</dbReference>
<proteinExistence type="inferred from homology"/>
<protein>
    <recommendedName>
        <fullName evidence="6">UDP-glucose 4-epimerase</fullName>
        <ecNumber evidence="5">5.1.3.2</ecNumber>
    </recommendedName>
    <alternativeName>
        <fullName evidence="11">Galactowaldenase</fullName>
    </alternativeName>
    <alternativeName>
        <fullName evidence="10">UDP-galactose 4-epimerase</fullName>
    </alternativeName>
</protein>
<evidence type="ECO:0000256" key="5">
    <source>
        <dbReference type="ARBA" id="ARBA00013189"/>
    </source>
</evidence>
<comment type="cofactor">
    <cofactor evidence="2">
        <name>NAD(+)</name>
        <dbReference type="ChEBI" id="CHEBI:57540"/>
    </cofactor>
</comment>
<dbReference type="Gene3D" id="3.40.50.720">
    <property type="entry name" value="NAD(P)-binding Rossmann-like Domain"/>
    <property type="match status" value="1"/>
</dbReference>
<dbReference type="NCBIfam" id="TIGR01179">
    <property type="entry name" value="galE"/>
    <property type="match status" value="1"/>
</dbReference>
<dbReference type="Gene3D" id="3.90.25.10">
    <property type="entry name" value="UDP-galactose 4-epimerase, domain 1"/>
    <property type="match status" value="1"/>
</dbReference>
<evidence type="ECO:0000256" key="4">
    <source>
        <dbReference type="ARBA" id="ARBA00007637"/>
    </source>
</evidence>
<dbReference type="InterPro" id="IPR036291">
    <property type="entry name" value="NAD(P)-bd_dom_sf"/>
</dbReference>
<keyword evidence="9" id="KW-0119">Carbohydrate metabolism</keyword>
<gene>
    <name evidence="13" type="ORF">A3B54_01555</name>
</gene>
<comment type="catalytic activity">
    <reaction evidence="1">
        <text>UDP-alpha-D-glucose = UDP-alpha-D-galactose</text>
        <dbReference type="Rhea" id="RHEA:22168"/>
        <dbReference type="ChEBI" id="CHEBI:58885"/>
        <dbReference type="ChEBI" id="CHEBI:66914"/>
        <dbReference type="EC" id="5.1.3.2"/>
    </reaction>
</comment>
<comment type="caution">
    <text evidence="13">The sequence shown here is derived from an EMBL/GenBank/DDBJ whole genome shotgun (WGS) entry which is preliminary data.</text>
</comment>
<evidence type="ECO:0000256" key="8">
    <source>
        <dbReference type="ARBA" id="ARBA00023235"/>
    </source>
</evidence>
<dbReference type="Proteomes" id="UP000177039">
    <property type="component" value="Unassembled WGS sequence"/>
</dbReference>
<evidence type="ECO:0000313" key="14">
    <source>
        <dbReference type="Proteomes" id="UP000177039"/>
    </source>
</evidence>
<sequence>MILITGAGGYIGSVATYLFLQKGYRVVALDNFLTGYREPLEVLQKKFGKNKLRWFKKDLRDDLTPIFKNEKKISAVVHFAASCSVDESMKNPQLYFSNNVCGTGNLLETMLRFDVKNMIFSSTCAVYGEAKYLPVDENHPTQPTNPYGESKLMAEKMLAWYGRLKGLKFVILRYFNVCGATDDGLVGDAKKPSFLLVQNAVRGALKIHDFCLTCPVVDTPDGTPIRDYVNVIDVGEAHLAAFKYLLEGGKNEVLNLGTGGGDSVLEIIEKVKEITGVSFDVKKTKSRQGEYAKMVAAVKKAKRVLGWEVKRAISDSVRSLVIWYEKHPNGWKKQNFHNASKS</sequence>
<dbReference type="GO" id="GO:0006012">
    <property type="term" value="P:galactose metabolic process"/>
    <property type="evidence" value="ECO:0007669"/>
    <property type="project" value="UniProtKB-UniPathway"/>
</dbReference>
<evidence type="ECO:0000259" key="12">
    <source>
        <dbReference type="Pfam" id="PF01370"/>
    </source>
</evidence>
<dbReference type="InterPro" id="IPR001509">
    <property type="entry name" value="Epimerase_deHydtase"/>
</dbReference>
<keyword evidence="7" id="KW-0520">NAD</keyword>
<keyword evidence="8" id="KW-0413">Isomerase</keyword>
<evidence type="ECO:0000256" key="6">
    <source>
        <dbReference type="ARBA" id="ARBA00018569"/>
    </source>
</evidence>
<name>A0A1F5H545_9BACT</name>
<dbReference type="GO" id="GO:0003978">
    <property type="term" value="F:UDP-glucose 4-epimerase activity"/>
    <property type="evidence" value="ECO:0007669"/>
    <property type="project" value="UniProtKB-EC"/>
</dbReference>
<organism evidence="13 14">
    <name type="scientific">Candidatus Curtissbacteria bacterium RIFCSPLOWO2_01_FULL_42_50</name>
    <dbReference type="NCBI Taxonomy" id="1797730"/>
    <lineage>
        <taxon>Bacteria</taxon>
        <taxon>Candidatus Curtissiibacteriota</taxon>
    </lineage>
</organism>
<dbReference type="PANTHER" id="PTHR43725:SF53">
    <property type="entry name" value="UDP-ARABINOSE 4-EPIMERASE 1"/>
    <property type="match status" value="1"/>
</dbReference>
<evidence type="ECO:0000256" key="1">
    <source>
        <dbReference type="ARBA" id="ARBA00000083"/>
    </source>
</evidence>
<evidence type="ECO:0000256" key="3">
    <source>
        <dbReference type="ARBA" id="ARBA00004947"/>
    </source>
</evidence>
<dbReference type="EMBL" id="MFBT01000021">
    <property type="protein sequence ID" value="OGD99250.1"/>
    <property type="molecule type" value="Genomic_DNA"/>
</dbReference>
<dbReference type="Pfam" id="PF01370">
    <property type="entry name" value="Epimerase"/>
    <property type="match status" value="1"/>
</dbReference>
<evidence type="ECO:0000256" key="2">
    <source>
        <dbReference type="ARBA" id="ARBA00001911"/>
    </source>
</evidence>
<evidence type="ECO:0000256" key="10">
    <source>
        <dbReference type="ARBA" id="ARBA00031367"/>
    </source>
</evidence>
<evidence type="ECO:0000256" key="9">
    <source>
        <dbReference type="ARBA" id="ARBA00023277"/>
    </source>
</evidence>
<evidence type="ECO:0000256" key="7">
    <source>
        <dbReference type="ARBA" id="ARBA00023027"/>
    </source>
</evidence>